<proteinExistence type="predicted"/>
<dbReference type="InterPro" id="IPR057765">
    <property type="entry name" value="MS1-like_ubiquitin"/>
</dbReference>
<dbReference type="SMR" id="A0A1D6PRB2"/>
<keyword evidence="3" id="KW-0862">Zinc</keyword>
<dbReference type="STRING" id="4577.A0A1D6PRB2"/>
<dbReference type="InterPro" id="IPR013083">
    <property type="entry name" value="Znf_RING/FYVE/PHD"/>
</dbReference>
<dbReference type="IntAct" id="A0A1D6PRB2">
    <property type="interactions" value="2"/>
</dbReference>
<dbReference type="Pfam" id="PF00628">
    <property type="entry name" value="PHD"/>
    <property type="match status" value="1"/>
</dbReference>
<dbReference type="InterPro" id="IPR058054">
    <property type="entry name" value="Znf_MS1-like"/>
</dbReference>
<evidence type="ECO:0000256" key="1">
    <source>
        <dbReference type="ARBA" id="ARBA00022723"/>
    </source>
</evidence>
<dbReference type="Pfam" id="PF25874">
    <property type="entry name" value="WHD_plant_repro"/>
    <property type="match status" value="1"/>
</dbReference>
<protein>
    <submittedName>
        <fullName evidence="7">PHD finger protein</fullName>
    </submittedName>
</protein>
<dbReference type="InterPro" id="IPR019787">
    <property type="entry name" value="Znf_PHD-finger"/>
</dbReference>
<dbReference type="Pfam" id="PF25565">
    <property type="entry name" value="Ubiquitin_At1g33420"/>
    <property type="match status" value="1"/>
</dbReference>
<keyword evidence="4" id="KW-0805">Transcription regulation</keyword>
<dbReference type="Gene3D" id="3.30.40.10">
    <property type="entry name" value="Zinc/RING finger domain, C3HC4 (zinc finger)"/>
    <property type="match status" value="1"/>
</dbReference>
<evidence type="ECO:0000259" key="6">
    <source>
        <dbReference type="SMART" id="SM00249"/>
    </source>
</evidence>
<dbReference type="AlphaFoldDB" id="A0A1D6PRB2"/>
<dbReference type="CDD" id="cd15556">
    <property type="entry name" value="PHD_MMD1_like"/>
    <property type="match status" value="1"/>
</dbReference>
<evidence type="ECO:0000256" key="4">
    <source>
        <dbReference type="ARBA" id="ARBA00023015"/>
    </source>
</evidence>
<dbReference type="InterPro" id="IPR001965">
    <property type="entry name" value="Znf_PHD"/>
</dbReference>
<dbReference type="GO" id="GO:0008270">
    <property type="term" value="F:zinc ion binding"/>
    <property type="evidence" value="ECO:0007669"/>
    <property type="project" value="UniProtKB-KW"/>
</dbReference>
<dbReference type="FunCoup" id="A0A1D6PRB2">
    <property type="interactions" value="5"/>
</dbReference>
<dbReference type="ExpressionAtlas" id="A0A1D6PRB2">
    <property type="expression patterns" value="baseline and differential"/>
</dbReference>
<dbReference type="PANTHER" id="PTHR46201:SF5">
    <property type="entry name" value="OS11G0234200 PROTEIN"/>
    <property type="match status" value="1"/>
</dbReference>
<dbReference type="SMART" id="SM00249">
    <property type="entry name" value="PHD"/>
    <property type="match status" value="1"/>
</dbReference>
<dbReference type="PANTHER" id="PTHR46201">
    <property type="entry name" value="PHD FINGER PROTEIN MALE MEIOCYTE DEATH 1-RELATED"/>
    <property type="match status" value="1"/>
</dbReference>
<dbReference type="PROSITE" id="PS01359">
    <property type="entry name" value="ZF_PHD_1"/>
    <property type="match status" value="1"/>
</dbReference>
<evidence type="ECO:0000256" key="2">
    <source>
        <dbReference type="ARBA" id="ARBA00022771"/>
    </source>
</evidence>
<evidence type="ECO:0000256" key="5">
    <source>
        <dbReference type="ARBA" id="ARBA00023163"/>
    </source>
</evidence>
<keyword evidence="1" id="KW-0479">Metal-binding</keyword>
<dbReference type="InterPro" id="IPR019786">
    <property type="entry name" value="Zinc_finger_PHD-type_CS"/>
</dbReference>
<feature type="domain" description="Zinc finger PHD-type" evidence="6">
    <location>
        <begin position="657"/>
        <end position="703"/>
    </location>
</feature>
<dbReference type="InParanoid" id="A0A1D6PRB2"/>
<dbReference type="InterPro" id="IPR011011">
    <property type="entry name" value="Znf_FYVE_PHD"/>
</dbReference>
<gene>
    <name evidence="7" type="ORF">ZEAMMB73_Zm00001d048969</name>
</gene>
<dbReference type="EMBL" id="CM000780">
    <property type="protein sequence ID" value="AQK49254.1"/>
    <property type="molecule type" value="Genomic_DNA"/>
</dbReference>
<evidence type="ECO:0000256" key="3">
    <source>
        <dbReference type="ARBA" id="ARBA00022833"/>
    </source>
</evidence>
<reference evidence="7" key="1">
    <citation type="submission" date="2015-12" db="EMBL/GenBank/DDBJ databases">
        <title>Update maize B73 reference genome by single molecule sequencing technologies.</title>
        <authorList>
            <consortium name="Maize Genome Sequencing Project"/>
            <person name="Ware D."/>
        </authorList>
    </citation>
    <scope>NUCLEOTIDE SEQUENCE</scope>
    <source>
        <tissue evidence="7">Seedling</tissue>
    </source>
</reference>
<evidence type="ECO:0000313" key="7">
    <source>
        <dbReference type="EMBL" id="AQK49254.1"/>
    </source>
</evidence>
<accession>A0A1D6PRB2</accession>
<sequence length="746" mass="84629">MAVINGRSKRVRVTAVPRPLELRSFPAAGEGPRPLVLLSFPAAGEGLPPRGAFRDCVRSFLAGSAVPADGAWQVAFGVGNGVVVVMEVVEEDVAKTGIERIYCDHCTVAELFFHISGLLKPVGVEGHMPIGKQILSNEMMIVMAGESQYHRLFFYNLIGWSRHPVCGRRYHFIIRNEYKTCKHCDHCGLMAQSFGTRCPTCKYVISSDDPEDWDYRQLDNPRHLLHGIVHDNGFGHLVRINGREGGSSLLTGIQLMGFWDWLCRYLRVRKVSLMDVSKKYETDYRILHAITTGHSWYGQWGFKLNKGSFGITSEEYLKAMDNLSLTPLSHFFPHSRYPRNQLQDTISFYRSLSKQPLTTIRELFLYVLGLATSKSSNMHYGSMHKEHSHTHVQDTWPDEEIKRATEIAIKVLRAVEKTRWVTMRILKAAMYHSIGSPQLVDYCLKTLGTRTIDGMMVAVRCNSDTNTLEYRLMDEPIVLPNVSMPTQDHLRRDIKFLHDALLHPHTMHPYKPENCYEHGKRSAMVLLDCKQFTKHYDLEQEFLPQNPSMLHLWCQVEVLDQVGDPPCIPPELLTLPQTATVSDLKVEATRTFRGIYLMLHSFVADRLVDCGTASESTQLKLLFGANGTVRVQGRCASGERRVGIYRMERGVDKWTVRCSCGAKDDDGERMLSCDSCHVWQHTRCVGISDFDQVPKKYVCNSCKLLNKRKSRGHGPVYNIGPSKRFKIGAGGFSSRWGIFLRPPADM</sequence>
<keyword evidence="2" id="KW-0863">Zinc-finger</keyword>
<dbReference type="SUPFAM" id="SSF57903">
    <property type="entry name" value="FYVE/PHD zinc finger"/>
    <property type="match status" value="1"/>
</dbReference>
<name>A0A1D6PRB2_MAIZE</name>
<keyword evidence="5" id="KW-0804">Transcription</keyword>
<organism evidence="7">
    <name type="scientific">Zea mays</name>
    <name type="common">Maize</name>
    <dbReference type="NCBI Taxonomy" id="4577"/>
    <lineage>
        <taxon>Eukaryota</taxon>
        <taxon>Viridiplantae</taxon>
        <taxon>Streptophyta</taxon>
        <taxon>Embryophyta</taxon>
        <taxon>Tracheophyta</taxon>
        <taxon>Spermatophyta</taxon>
        <taxon>Magnoliopsida</taxon>
        <taxon>Liliopsida</taxon>
        <taxon>Poales</taxon>
        <taxon>Poaceae</taxon>
        <taxon>PACMAD clade</taxon>
        <taxon>Panicoideae</taxon>
        <taxon>Andropogonodae</taxon>
        <taxon>Andropogoneae</taxon>
        <taxon>Tripsacinae</taxon>
        <taxon>Zea</taxon>
    </lineage>
</organism>
<dbReference type="InterPro" id="IPR059080">
    <property type="entry name" value="WHD_PTC1"/>
</dbReference>